<evidence type="ECO:0000256" key="4">
    <source>
        <dbReference type="SAM" id="Phobius"/>
    </source>
</evidence>
<feature type="domain" description="DUF676" evidence="5">
    <location>
        <begin position="12"/>
        <end position="210"/>
    </location>
</feature>
<dbReference type="EMBL" id="VIFY01000109">
    <property type="protein sequence ID" value="TQB70409.1"/>
    <property type="molecule type" value="Genomic_DNA"/>
</dbReference>
<comment type="similarity">
    <text evidence="1">Belongs to the putative lipase ROG1 family.</text>
</comment>
<evidence type="ECO:0000256" key="2">
    <source>
        <dbReference type="ARBA" id="ARBA00022963"/>
    </source>
</evidence>
<dbReference type="FunFam" id="3.40.50.1820:FF:000223">
    <property type="entry name" value="Lipase/serine esterase"/>
    <property type="match status" value="1"/>
</dbReference>
<keyword evidence="4" id="KW-1133">Transmembrane helix</keyword>
<dbReference type="Pfam" id="PF05057">
    <property type="entry name" value="DUF676"/>
    <property type="match status" value="1"/>
</dbReference>
<reference evidence="6 7" key="1">
    <citation type="submission" date="2019-06" db="EMBL/GenBank/DDBJ databases">
        <title>Wine fermentation using esterase from Monascus purpureus.</title>
        <authorList>
            <person name="Geng C."/>
            <person name="Zhang Y."/>
        </authorList>
    </citation>
    <scope>NUCLEOTIDE SEQUENCE [LARGE SCALE GENOMIC DNA]</scope>
    <source>
        <strain evidence="6">HQ1</strain>
    </source>
</reference>
<dbReference type="GO" id="GO:0005811">
    <property type="term" value="C:lipid droplet"/>
    <property type="evidence" value="ECO:0007669"/>
    <property type="project" value="TreeGrafter"/>
</dbReference>
<comment type="caution">
    <text evidence="6">The sequence shown here is derived from an EMBL/GenBank/DDBJ whole genome shotgun (WGS) entry which is preliminary data.</text>
</comment>
<dbReference type="STRING" id="5098.A0A507QPL2"/>
<dbReference type="Proteomes" id="UP000319663">
    <property type="component" value="Unassembled WGS sequence"/>
</dbReference>
<keyword evidence="4" id="KW-0812">Transmembrane</keyword>
<evidence type="ECO:0000256" key="1">
    <source>
        <dbReference type="ARBA" id="ARBA00007920"/>
    </source>
</evidence>
<protein>
    <recommendedName>
        <fullName evidence="5">DUF676 domain-containing protein</fullName>
    </recommendedName>
</protein>
<dbReference type="GO" id="GO:0047372">
    <property type="term" value="F:monoacylglycerol lipase activity"/>
    <property type="evidence" value="ECO:0007669"/>
    <property type="project" value="TreeGrafter"/>
</dbReference>
<dbReference type="PANTHER" id="PTHR12482">
    <property type="entry name" value="LIPASE ROG1-RELATED-RELATED"/>
    <property type="match status" value="1"/>
</dbReference>
<keyword evidence="2" id="KW-0442">Lipid degradation</keyword>
<evidence type="ECO:0000313" key="6">
    <source>
        <dbReference type="EMBL" id="TQB70409.1"/>
    </source>
</evidence>
<keyword evidence="2" id="KW-0443">Lipid metabolism</keyword>
<dbReference type="OrthoDB" id="273452at2759"/>
<dbReference type="InterPro" id="IPR007751">
    <property type="entry name" value="DUF676_lipase-like"/>
</dbReference>
<gene>
    <name evidence="6" type="ORF">MPDQ_000486</name>
</gene>
<dbReference type="InterPro" id="IPR044294">
    <property type="entry name" value="Lipase-like"/>
</dbReference>
<keyword evidence="4" id="KW-0472">Membrane</keyword>
<keyword evidence="7" id="KW-1185">Reference proteome</keyword>
<name>A0A507QPL2_MONPU</name>
<sequence>MGLTIQQSVPGYHLCVLVHGLWGNPSHLDYVAAALRERYPDDKLHILAAKRNAGRYTYDGIELGGERVAYEIEETLKALAETGSEVQKLSIVGYSLGGLVARYALGLLEARGWLDKLEPVNFTTFATPHVGVRTPNPGIHCHIWNVLGARTISMSGRQLFMIDSFRETGRPLLSVLADPESIFIRALTRFKNRSVYANVVNDRSAVFYTTCISATDPFQDLGNSEMELNYVKGYEPVVIDPDVYTLPPTDREHASFALSTKARLTRAISNLPFLLTISFVVPIAMTLFLLNSVVQNFLSRRRIRLHEEGKTGVLFGDYRVPLIIQDMRNAVEDAFQDVNPGQDLNYHPACDSGEFEAEFGREQMPAQSSAVANENLDDRAELPLLQKPSETEDSSQRNQEDNIASENDTRSGPPKLALTPAQFAIIDSLNAVRFRKYPVYIHNHRHSHAAIIVRMPKKGFEEGKIVVKHWLDNEFKV</sequence>
<proteinExistence type="inferred from homology"/>
<dbReference type="GO" id="GO:0004622">
    <property type="term" value="F:phosphatidylcholine lysophospholipase activity"/>
    <property type="evidence" value="ECO:0007669"/>
    <property type="project" value="TreeGrafter"/>
</dbReference>
<dbReference type="AlphaFoldDB" id="A0A507QPL2"/>
<feature type="transmembrane region" description="Helical" evidence="4">
    <location>
        <begin position="271"/>
        <end position="294"/>
    </location>
</feature>
<organism evidence="6 7">
    <name type="scientific">Monascus purpureus</name>
    <name type="common">Red mold</name>
    <name type="synonym">Monascus anka</name>
    <dbReference type="NCBI Taxonomy" id="5098"/>
    <lineage>
        <taxon>Eukaryota</taxon>
        <taxon>Fungi</taxon>
        <taxon>Dikarya</taxon>
        <taxon>Ascomycota</taxon>
        <taxon>Pezizomycotina</taxon>
        <taxon>Eurotiomycetes</taxon>
        <taxon>Eurotiomycetidae</taxon>
        <taxon>Eurotiales</taxon>
        <taxon>Aspergillaceae</taxon>
        <taxon>Monascus</taxon>
    </lineage>
</organism>
<dbReference type="PANTHER" id="PTHR12482:SF65">
    <property type="entry name" value="ESTERASE, PUTATIVE (AFU_ORTHOLOGUE AFUA_3G12320)-RELATED"/>
    <property type="match status" value="1"/>
</dbReference>
<evidence type="ECO:0000256" key="3">
    <source>
        <dbReference type="SAM" id="MobiDB-lite"/>
    </source>
</evidence>
<feature type="region of interest" description="Disordered" evidence="3">
    <location>
        <begin position="386"/>
        <end position="416"/>
    </location>
</feature>
<evidence type="ECO:0000313" key="7">
    <source>
        <dbReference type="Proteomes" id="UP000319663"/>
    </source>
</evidence>
<accession>A0A507QPL2</accession>
<dbReference type="InterPro" id="IPR029058">
    <property type="entry name" value="AB_hydrolase_fold"/>
</dbReference>
<evidence type="ECO:0000259" key="5">
    <source>
        <dbReference type="Pfam" id="PF05057"/>
    </source>
</evidence>
<dbReference type="GO" id="GO:0016042">
    <property type="term" value="P:lipid catabolic process"/>
    <property type="evidence" value="ECO:0007669"/>
    <property type="project" value="UniProtKB-KW"/>
</dbReference>
<dbReference type="Gene3D" id="3.40.50.1820">
    <property type="entry name" value="alpha/beta hydrolase"/>
    <property type="match status" value="1"/>
</dbReference>
<dbReference type="SUPFAM" id="SSF53474">
    <property type="entry name" value="alpha/beta-Hydrolases"/>
    <property type="match status" value="1"/>
</dbReference>